<keyword evidence="2" id="KW-0812">Transmembrane</keyword>
<name>X5DEN9_9BACT</name>
<dbReference type="InterPro" id="IPR007060">
    <property type="entry name" value="FtsL/DivIC"/>
</dbReference>
<dbReference type="KEGG" id="dori:FH5T_21785"/>
<keyword evidence="1" id="KW-0175">Coiled coil</keyword>
<dbReference type="Proteomes" id="UP000181981">
    <property type="component" value="Unassembled WGS sequence"/>
</dbReference>
<keyword evidence="2" id="KW-0472">Membrane</keyword>
<organism evidence="4 6">
    <name type="scientific">Draconibacterium orientale</name>
    <dbReference type="NCBI Taxonomy" id="1168034"/>
    <lineage>
        <taxon>Bacteria</taxon>
        <taxon>Pseudomonadati</taxon>
        <taxon>Bacteroidota</taxon>
        <taxon>Bacteroidia</taxon>
        <taxon>Marinilabiliales</taxon>
        <taxon>Prolixibacteraceae</taxon>
        <taxon>Draconibacterium</taxon>
    </lineage>
</organism>
<gene>
    <name evidence="3" type="ORF">FH5T_21785</name>
    <name evidence="4" type="ORF">SAMN05444285_12827</name>
</gene>
<dbReference type="HOGENOM" id="CLU_148655_2_0_10"/>
<feature type="transmembrane region" description="Helical" evidence="2">
    <location>
        <begin position="14"/>
        <end position="32"/>
    </location>
</feature>
<evidence type="ECO:0000313" key="4">
    <source>
        <dbReference type="EMBL" id="SET90709.1"/>
    </source>
</evidence>
<dbReference type="Proteomes" id="UP000023772">
    <property type="component" value="Chromosome"/>
</dbReference>
<accession>X5DEN9</accession>
<dbReference type="GO" id="GO:0051301">
    <property type="term" value="P:cell division"/>
    <property type="evidence" value="ECO:0007669"/>
    <property type="project" value="UniProtKB-KW"/>
</dbReference>
<protein>
    <submittedName>
        <fullName evidence="4">Cell division protein FtsB</fullName>
    </submittedName>
    <submittedName>
        <fullName evidence="3">Septum formation initiator</fullName>
    </submittedName>
</protein>
<dbReference type="RefSeq" id="WP_051568111.1">
    <property type="nucleotide sequence ID" value="NZ_FOHT01000028.1"/>
</dbReference>
<keyword evidence="2" id="KW-1133">Transmembrane helix</keyword>
<reference evidence="3 5" key="1">
    <citation type="submission" date="2014-03" db="EMBL/GenBank/DDBJ databases">
        <title>Complete genome sequence of a deeply braunched marine Bacteroidia bacterium Draconibacterium orientale type strain FH5T.</title>
        <authorList>
            <person name="Li X."/>
            <person name="Wang X."/>
            <person name="Xie Z."/>
            <person name="Du Z."/>
            <person name="Chen G."/>
        </authorList>
    </citation>
    <scope>NUCLEOTIDE SEQUENCE [LARGE SCALE GENOMIC DNA]</scope>
    <source>
        <strain evidence="3 5">FH5</strain>
    </source>
</reference>
<dbReference type="EMBL" id="CP007451">
    <property type="protein sequence ID" value="AHW61358.1"/>
    <property type="molecule type" value="Genomic_DNA"/>
</dbReference>
<proteinExistence type="predicted"/>
<evidence type="ECO:0000256" key="1">
    <source>
        <dbReference type="SAM" id="Coils"/>
    </source>
</evidence>
<dbReference type="EMBL" id="FOHT01000028">
    <property type="protein sequence ID" value="SET90709.1"/>
    <property type="molecule type" value="Genomic_DNA"/>
</dbReference>
<sequence>MNKEIFKSGNFKSIGNKFVIAFILFAVWIIFFDENSIVSHAKSKRQLNELKQQKEYYQKRIASDRQKLQDLNKGKAELEKFAREQYQMSKPDEDVFIIVEEE</sequence>
<keyword evidence="5" id="KW-1185">Reference proteome</keyword>
<feature type="coiled-coil region" evidence="1">
    <location>
        <begin position="40"/>
        <end position="67"/>
    </location>
</feature>
<dbReference type="AlphaFoldDB" id="X5DEN9"/>
<reference evidence="4 6" key="2">
    <citation type="submission" date="2016-10" db="EMBL/GenBank/DDBJ databases">
        <authorList>
            <person name="de Groot N.N."/>
        </authorList>
    </citation>
    <scope>NUCLEOTIDE SEQUENCE [LARGE SCALE GENOMIC DNA]</scope>
    <source>
        <strain evidence="4 6">DSM 25947</strain>
    </source>
</reference>
<evidence type="ECO:0000313" key="6">
    <source>
        <dbReference type="Proteomes" id="UP000181981"/>
    </source>
</evidence>
<evidence type="ECO:0000313" key="3">
    <source>
        <dbReference type="EMBL" id="AHW61358.1"/>
    </source>
</evidence>
<dbReference type="STRING" id="1168034.FH5T_21785"/>
<keyword evidence="4" id="KW-0131">Cell cycle</keyword>
<evidence type="ECO:0000313" key="5">
    <source>
        <dbReference type="Proteomes" id="UP000023772"/>
    </source>
</evidence>
<evidence type="ECO:0000256" key="2">
    <source>
        <dbReference type="SAM" id="Phobius"/>
    </source>
</evidence>
<dbReference type="Pfam" id="PF04977">
    <property type="entry name" value="DivIC"/>
    <property type="match status" value="1"/>
</dbReference>
<keyword evidence="4" id="KW-0132">Cell division</keyword>
<dbReference type="eggNOG" id="COG2919">
    <property type="taxonomic scope" value="Bacteria"/>
</dbReference>
<dbReference type="OrthoDB" id="1467719at2"/>